<dbReference type="EMBL" id="KN847552">
    <property type="protein sequence ID" value="KIW01855.1"/>
    <property type="molecule type" value="Genomic_DNA"/>
</dbReference>
<evidence type="ECO:0000313" key="4">
    <source>
        <dbReference type="EMBL" id="KIW01855.1"/>
    </source>
</evidence>
<dbReference type="Gene3D" id="3.40.30.10">
    <property type="entry name" value="Glutaredoxin"/>
    <property type="match status" value="1"/>
</dbReference>
<protein>
    <submittedName>
        <fullName evidence="4">Thioredoxin</fullName>
    </submittedName>
</protein>
<dbReference type="FunCoup" id="A0A0D2A5N1">
    <property type="interactions" value="581"/>
</dbReference>
<proteinExistence type="inferred from homology"/>
<evidence type="ECO:0000256" key="2">
    <source>
        <dbReference type="ARBA" id="ARBA00023157"/>
    </source>
</evidence>
<dbReference type="GO" id="GO:0015035">
    <property type="term" value="F:protein-disulfide reductase activity"/>
    <property type="evidence" value="ECO:0007669"/>
    <property type="project" value="InterPro"/>
</dbReference>
<dbReference type="PANTHER" id="PTHR46115">
    <property type="entry name" value="THIOREDOXIN-LIKE PROTEIN 1"/>
    <property type="match status" value="1"/>
</dbReference>
<name>A0A0D2A5N1_9PEZI</name>
<dbReference type="AlphaFoldDB" id="A0A0D2A5N1"/>
<evidence type="ECO:0000259" key="3">
    <source>
        <dbReference type="PROSITE" id="PS51352"/>
    </source>
</evidence>
<dbReference type="SUPFAM" id="SSF52833">
    <property type="entry name" value="Thioredoxin-like"/>
    <property type="match status" value="1"/>
</dbReference>
<keyword evidence="2" id="KW-1015">Disulfide bond</keyword>
<sequence>MSVPFAVLKRTLLTSAPRLRLSTSTTTVLASRFSSRPSFHAFQNINYASRRAFAMATEAAKDGGVHNLASKSDWENVLKEKGLLVLDCFATWCGPCKMIAPKVVEFSKEYTNVRFYKIDVDEVPDVAQELGIRAMPTFLLFKDGEKVEEVVGANPNAIKAAIEKHA</sequence>
<dbReference type="PRINTS" id="PR00421">
    <property type="entry name" value="THIOREDOXIN"/>
</dbReference>
<dbReference type="InterPro" id="IPR017937">
    <property type="entry name" value="Thioredoxin_CS"/>
</dbReference>
<dbReference type="STRING" id="253628.A0A0D2A5N1"/>
<dbReference type="PROSITE" id="PS00194">
    <property type="entry name" value="THIOREDOXIN_1"/>
    <property type="match status" value="1"/>
</dbReference>
<dbReference type="Pfam" id="PF00085">
    <property type="entry name" value="Thioredoxin"/>
    <property type="match status" value="1"/>
</dbReference>
<evidence type="ECO:0000313" key="5">
    <source>
        <dbReference type="Proteomes" id="UP000053259"/>
    </source>
</evidence>
<dbReference type="HOGENOM" id="CLU_090389_14_5_1"/>
<feature type="domain" description="Thioredoxin" evidence="3">
    <location>
        <begin position="46"/>
        <end position="166"/>
    </location>
</feature>
<comment type="similarity">
    <text evidence="1">Belongs to the thioredoxin family.</text>
</comment>
<dbReference type="InParanoid" id="A0A0D2A5N1"/>
<dbReference type="InterPro" id="IPR005746">
    <property type="entry name" value="Thioredoxin"/>
</dbReference>
<dbReference type="Proteomes" id="UP000053259">
    <property type="component" value="Unassembled WGS sequence"/>
</dbReference>
<dbReference type="OrthoDB" id="10263751at2759"/>
<dbReference type="GeneID" id="27314677"/>
<organism evidence="4 5">
    <name type="scientific">Verruconis gallopava</name>
    <dbReference type="NCBI Taxonomy" id="253628"/>
    <lineage>
        <taxon>Eukaryota</taxon>
        <taxon>Fungi</taxon>
        <taxon>Dikarya</taxon>
        <taxon>Ascomycota</taxon>
        <taxon>Pezizomycotina</taxon>
        <taxon>Dothideomycetes</taxon>
        <taxon>Pleosporomycetidae</taxon>
        <taxon>Venturiales</taxon>
        <taxon>Sympoventuriaceae</taxon>
        <taxon>Verruconis</taxon>
    </lineage>
</organism>
<keyword evidence="5" id="KW-1185">Reference proteome</keyword>
<reference evidence="4 5" key="1">
    <citation type="submission" date="2015-01" db="EMBL/GenBank/DDBJ databases">
        <title>The Genome Sequence of Ochroconis gallopava CBS43764.</title>
        <authorList>
            <consortium name="The Broad Institute Genomics Platform"/>
            <person name="Cuomo C."/>
            <person name="de Hoog S."/>
            <person name="Gorbushina A."/>
            <person name="Stielow B."/>
            <person name="Teixiera M."/>
            <person name="Abouelleil A."/>
            <person name="Chapman S.B."/>
            <person name="Priest M."/>
            <person name="Young S.K."/>
            <person name="Wortman J."/>
            <person name="Nusbaum C."/>
            <person name="Birren B."/>
        </authorList>
    </citation>
    <scope>NUCLEOTIDE SEQUENCE [LARGE SCALE GENOMIC DNA]</scope>
    <source>
        <strain evidence="4 5">CBS 43764</strain>
    </source>
</reference>
<accession>A0A0D2A5N1</accession>
<gene>
    <name evidence="4" type="ORF">PV09_06704</name>
</gene>
<dbReference type="PROSITE" id="PS51352">
    <property type="entry name" value="THIOREDOXIN_2"/>
    <property type="match status" value="1"/>
</dbReference>
<dbReference type="NCBIfam" id="TIGR01068">
    <property type="entry name" value="thioredoxin"/>
    <property type="match status" value="1"/>
</dbReference>
<dbReference type="FunFam" id="3.40.30.10:FF:000245">
    <property type="entry name" value="Thioredoxin"/>
    <property type="match status" value="1"/>
</dbReference>
<dbReference type="InterPro" id="IPR036249">
    <property type="entry name" value="Thioredoxin-like_sf"/>
</dbReference>
<evidence type="ECO:0000256" key="1">
    <source>
        <dbReference type="ARBA" id="ARBA00008987"/>
    </source>
</evidence>
<dbReference type="InterPro" id="IPR013766">
    <property type="entry name" value="Thioredoxin_domain"/>
</dbReference>
<dbReference type="CDD" id="cd02947">
    <property type="entry name" value="TRX_family"/>
    <property type="match status" value="1"/>
</dbReference>
<dbReference type="RefSeq" id="XP_016211724.1">
    <property type="nucleotide sequence ID" value="XM_016360385.1"/>
</dbReference>
<dbReference type="VEuPathDB" id="FungiDB:PV09_06704"/>